<dbReference type="Proteomes" id="UP001366060">
    <property type="component" value="Unassembled WGS sequence"/>
</dbReference>
<accession>A0ABU9H760</accession>
<feature type="transmembrane region" description="Helical" evidence="1">
    <location>
        <begin position="45"/>
        <end position="66"/>
    </location>
</feature>
<keyword evidence="1" id="KW-1133">Transmembrane helix</keyword>
<organism evidence="2 3">
    <name type="scientific">Psychromonas arctica</name>
    <dbReference type="NCBI Taxonomy" id="168275"/>
    <lineage>
        <taxon>Bacteria</taxon>
        <taxon>Pseudomonadati</taxon>
        <taxon>Pseudomonadota</taxon>
        <taxon>Gammaproteobacteria</taxon>
        <taxon>Alteromonadales</taxon>
        <taxon>Psychromonadaceae</taxon>
        <taxon>Psychromonas</taxon>
    </lineage>
</organism>
<name>A0ABU9H760_9GAMM</name>
<dbReference type="InterPro" id="IPR010865">
    <property type="entry name" value="DUF1499"/>
</dbReference>
<sequence>MLLERNCKLLSNVILLLSLICLGSIIISIFGVRGNWFGIRAGFTAIGYLVQAGVLVLIAGLIVFYLSRNDKRSFIKSGFALILVLIPVVAHYATTQPEKKVPGAPLNDISTDTVNPPLFDAVASLRPAKSNSLKYPGVKAAKRQEELFPDITSIPSSLSRESAFKRALDIAETMNWDIVSQDVNTGIIEAVASTIAFDFKDDVVIRIQSATTGSLIDIRSHSRIGRSDRGKNAQRVREFITQFKQ</sequence>
<keyword evidence="3" id="KW-1185">Reference proteome</keyword>
<reference evidence="2 3" key="1">
    <citation type="submission" date="2024-02" db="EMBL/GenBank/DDBJ databases">
        <title>Bacteria isolated from the canopy kelp, Nereocystis luetkeana.</title>
        <authorList>
            <person name="Pfister C.A."/>
            <person name="Younker I.T."/>
            <person name="Light S.H."/>
        </authorList>
    </citation>
    <scope>NUCLEOTIDE SEQUENCE [LARGE SCALE GENOMIC DNA]</scope>
    <source>
        <strain evidence="2 3">TI.2.07</strain>
    </source>
</reference>
<dbReference type="RefSeq" id="WP_341626447.1">
    <property type="nucleotide sequence ID" value="NZ_JBAKBA010000001.1"/>
</dbReference>
<feature type="transmembrane region" description="Helical" evidence="1">
    <location>
        <begin position="73"/>
        <end position="93"/>
    </location>
</feature>
<keyword evidence="1" id="KW-0472">Membrane</keyword>
<dbReference type="EMBL" id="JBAKBA010000001">
    <property type="protein sequence ID" value="MEL0657684.1"/>
    <property type="molecule type" value="Genomic_DNA"/>
</dbReference>
<evidence type="ECO:0000313" key="2">
    <source>
        <dbReference type="EMBL" id="MEL0657684.1"/>
    </source>
</evidence>
<gene>
    <name evidence="2" type="ORF">V6255_00925</name>
</gene>
<keyword evidence="1" id="KW-0812">Transmembrane</keyword>
<proteinExistence type="predicted"/>
<protein>
    <submittedName>
        <fullName evidence="2">DUF1499 domain-containing protein</fullName>
    </submittedName>
</protein>
<evidence type="ECO:0000313" key="3">
    <source>
        <dbReference type="Proteomes" id="UP001366060"/>
    </source>
</evidence>
<feature type="transmembrane region" description="Helical" evidence="1">
    <location>
        <begin position="12"/>
        <end position="33"/>
    </location>
</feature>
<evidence type="ECO:0000256" key="1">
    <source>
        <dbReference type="SAM" id="Phobius"/>
    </source>
</evidence>
<comment type="caution">
    <text evidence="2">The sequence shown here is derived from an EMBL/GenBank/DDBJ whole genome shotgun (WGS) entry which is preliminary data.</text>
</comment>
<dbReference type="Pfam" id="PF07386">
    <property type="entry name" value="DUF1499"/>
    <property type="match status" value="1"/>
</dbReference>